<dbReference type="GO" id="GO:0019634">
    <property type="term" value="P:organic phosphonate metabolic process"/>
    <property type="evidence" value="ECO:0007669"/>
    <property type="project" value="UniProtKB-UniRule"/>
</dbReference>
<name>A0A5S4YHZ0_9BRAD</name>
<comment type="similarity">
    <text evidence="6">Belongs to the ribose 1,5-bisphosphokinase family.</text>
</comment>
<dbReference type="PROSITE" id="PS50052">
    <property type="entry name" value="GUANYLATE_KINASE_2"/>
    <property type="match status" value="1"/>
</dbReference>
<dbReference type="GO" id="GO:0005524">
    <property type="term" value="F:ATP binding"/>
    <property type="evidence" value="ECO:0007669"/>
    <property type="project" value="UniProtKB-KW"/>
</dbReference>
<gene>
    <name evidence="6 8" type="primary">phnN</name>
    <name evidence="8" type="ORF">FXV83_24275</name>
</gene>
<comment type="catalytic activity">
    <reaction evidence="1 6">
        <text>alpha-D-ribose 1,5-bisphosphate + ATP = 5-phospho-alpha-D-ribose 1-diphosphate + ADP</text>
        <dbReference type="Rhea" id="RHEA:20109"/>
        <dbReference type="ChEBI" id="CHEBI:30616"/>
        <dbReference type="ChEBI" id="CHEBI:58017"/>
        <dbReference type="ChEBI" id="CHEBI:68688"/>
        <dbReference type="ChEBI" id="CHEBI:456216"/>
        <dbReference type="EC" id="2.7.4.23"/>
    </reaction>
</comment>
<dbReference type="InterPro" id="IPR008144">
    <property type="entry name" value="Guanylate_kin-like_dom"/>
</dbReference>
<accession>A0A5S4YHZ0</accession>
<feature type="binding site" evidence="6">
    <location>
        <begin position="25"/>
        <end position="32"/>
    </location>
    <ligand>
        <name>ATP</name>
        <dbReference type="ChEBI" id="CHEBI:30616"/>
    </ligand>
</feature>
<dbReference type="NCBIfam" id="TIGR02322">
    <property type="entry name" value="phosphon_PhnN"/>
    <property type="match status" value="1"/>
</dbReference>
<dbReference type="HAMAP" id="MF_00836">
    <property type="entry name" value="PhnN"/>
    <property type="match status" value="1"/>
</dbReference>
<evidence type="ECO:0000256" key="5">
    <source>
        <dbReference type="ARBA" id="ARBA00022840"/>
    </source>
</evidence>
<feature type="domain" description="Guanylate kinase-like" evidence="7">
    <location>
        <begin position="18"/>
        <end position="192"/>
    </location>
</feature>
<evidence type="ECO:0000256" key="3">
    <source>
        <dbReference type="ARBA" id="ARBA00022679"/>
    </source>
</evidence>
<dbReference type="EMBL" id="VSTH01000081">
    <property type="protein sequence ID" value="TYO64026.1"/>
    <property type="molecule type" value="Genomic_DNA"/>
</dbReference>
<evidence type="ECO:0000256" key="1">
    <source>
        <dbReference type="ARBA" id="ARBA00000373"/>
    </source>
</evidence>
<sequence length="198" mass="21090">MSATVVMVPEQAGTIGPGRLVLVVGPSGAGKDTLLRLAQAACIDDHDIVFPRRVVTRESSAAEDNIAVSADEFRRALDHGGFAVHWPAHGHSYALPLDINDDVRAGRTVVANVSRTVIATLRGTYANVVVVAITAPPDVLAQRLAARARHSDGDIAERLARSVDDASAHADVTILNAGSAEYHSRQLARVIRNEGWHE</sequence>
<dbReference type="InterPro" id="IPR027417">
    <property type="entry name" value="P-loop_NTPase"/>
</dbReference>
<dbReference type="GO" id="GO:0033863">
    <property type="term" value="F:ribose 1,5-bisphosphate phosphokinase activity"/>
    <property type="evidence" value="ECO:0007669"/>
    <property type="project" value="UniProtKB-UniRule"/>
</dbReference>
<evidence type="ECO:0000256" key="4">
    <source>
        <dbReference type="ARBA" id="ARBA00022741"/>
    </source>
</evidence>
<keyword evidence="9" id="KW-1185">Reference proteome</keyword>
<protein>
    <recommendedName>
        <fullName evidence="6">Ribose 1,5-bisphosphate phosphokinase PhnN</fullName>
        <ecNumber evidence="6">2.7.4.23</ecNumber>
    </recommendedName>
    <alternativeName>
        <fullName evidence="6">Ribose 1,5-bisphosphokinase</fullName>
    </alternativeName>
</protein>
<dbReference type="RefSeq" id="WP_148741899.1">
    <property type="nucleotide sequence ID" value="NZ_VSTH01000081.1"/>
</dbReference>
<dbReference type="SMART" id="SM00072">
    <property type="entry name" value="GuKc"/>
    <property type="match status" value="1"/>
</dbReference>
<comment type="caution">
    <text evidence="8">The sequence shown here is derived from an EMBL/GenBank/DDBJ whole genome shotgun (WGS) entry which is preliminary data.</text>
</comment>
<dbReference type="GO" id="GO:0005829">
    <property type="term" value="C:cytosol"/>
    <property type="evidence" value="ECO:0007669"/>
    <property type="project" value="TreeGrafter"/>
</dbReference>
<comment type="function">
    <text evidence="6">Catalyzes the phosphorylation of ribose 1,5-bisphosphate to 5-phospho-D-ribosyl alpha-1-diphosphate (PRPP).</text>
</comment>
<comment type="pathway">
    <text evidence="2 6">Metabolic intermediate biosynthesis; 5-phospho-alpha-D-ribose 1-diphosphate biosynthesis; 5-phospho-alpha-D-ribose 1-diphosphate from D-ribose 5-phosphate (route II): step 3/3.</text>
</comment>
<organism evidence="8 9">
    <name type="scientific">Bradyrhizobium hipponense</name>
    <dbReference type="NCBI Taxonomy" id="2605638"/>
    <lineage>
        <taxon>Bacteria</taxon>
        <taxon>Pseudomonadati</taxon>
        <taxon>Pseudomonadota</taxon>
        <taxon>Alphaproteobacteria</taxon>
        <taxon>Hyphomicrobiales</taxon>
        <taxon>Nitrobacteraceae</taxon>
        <taxon>Bradyrhizobium</taxon>
    </lineage>
</organism>
<dbReference type="Proteomes" id="UP000324797">
    <property type="component" value="Unassembled WGS sequence"/>
</dbReference>
<dbReference type="PANTHER" id="PTHR23117">
    <property type="entry name" value="GUANYLATE KINASE-RELATED"/>
    <property type="match status" value="1"/>
</dbReference>
<proteinExistence type="inferred from homology"/>
<dbReference type="EC" id="2.7.4.23" evidence="6"/>
<evidence type="ECO:0000256" key="6">
    <source>
        <dbReference type="HAMAP-Rule" id="MF_00836"/>
    </source>
</evidence>
<dbReference type="PANTHER" id="PTHR23117:SF8">
    <property type="entry name" value="RIBOSE 1,5-BISPHOSPHATE PHOSPHOKINASE PHNN"/>
    <property type="match status" value="1"/>
</dbReference>
<evidence type="ECO:0000313" key="9">
    <source>
        <dbReference type="Proteomes" id="UP000324797"/>
    </source>
</evidence>
<dbReference type="GO" id="GO:0006015">
    <property type="term" value="P:5-phosphoribose 1-diphosphate biosynthetic process"/>
    <property type="evidence" value="ECO:0007669"/>
    <property type="project" value="UniProtKB-UniRule"/>
</dbReference>
<evidence type="ECO:0000259" key="7">
    <source>
        <dbReference type="PROSITE" id="PS50052"/>
    </source>
</evidence>
<keyword evidence="5 6" id="KW-0067">ATP-binding</keyword>
<reference evidence="8 9" key="1">
    <citation type="submission" date="2019-08" db="EMBL/GenBank/DDBJ databases">
        <title>Bradyrhizobium hipponensis sp. nov., a rhizobium isolated from a Lupinus angustifolius root nodule in Tunisia.</title>
        <authorList>
            <person name="Off K."/>
            <person name="Rejili M."/>
            <person name="Mars M."/>
            <person name="Brachmann A."/>
            <person name="Marin M."/>
        </authorList>
    </citation>
    <scope>NUCLEOTIDE SEQUENCE [LARGE SCALE GENOMIC DNA]</scope>
    <source>
        <strain evidence="9">aSej3</strain>
    </source>
</reference>
<dbReference type="InterPro" id="IPR012699">
    <property type="entry name" value="PhnN"/>
</dbReference>
<dbReference type="AlphaFoldDB" id="A0A5S4YHZ0"/>
<dbReference type="UniPathway" id="UPA00087">
    <property type="reaction ID" value="UER00175"/>
</dbReference>
<evidence type="ECO:0000256" key="2">
    <source>
        <dbReference type="ARBA" id="ARBA00005069"/>
    </source>
</evidence>
<dbReference type="InterPro" id="IPR008145">
    <property type="entry name" value="GK/Ca_channel_bsu"/>
</dbReference>
<keyword evidence="8" id="KW-0418">Kinase</keyword>
<keyword evidence="4 6" id="KW-0547">Nucleotide-binding</keyword>
<dbReference type="Pfam" id="PF00625">
    <property type="entry name" value="Guanylate_kin"/>
    <property type="match status" value="1"/>
</dbReference>
<dbReference type="SUPFAM" id="SSF52540">
    <property type="entry name" value="P-loop containing nucleoside triphosphate hydrolases"/>
    <property type="match status" value="1"/>
</dbReference>
<dbReference type="Gene3D" id="3.40.50.300">
    <property type="entry name" value="P-loop containing nucleotide triphosphate hydrolases"/>
    <property type="match status" value="1"/>
</dbReference>
<evidence type="ECO:0000313" key="8">
    <source>
        <dbReference type="EMBL" id="TYO64026.1"/>
    </source>
</evidence>
<keyword evidence="3 6" id="KW-0808">Transferase</keyword>